<name>A0A4R2E6M3_9BACT</name>
<dbReference type="Proteomes" id="UP000294830">
    <property type="component" value="Unassembled WGS sequence"/>
</dbReference>
<evidence type="ECO:0000313" key="2">
    <source>
        <dbReference type="Proteomes" id="UP000294830"/>
    </source>
</evidence>
<gene>
    <name evidence="1" type="ORF">CLV25_11553</name>
</gene>
<dbReference type="EMBL" id="SLWB01000015">
    <property type="protein sequence ID" value="TCN63703.1"/>
    <property type="molecule type" value="Genomic_DNA"/>
</dbReference>
<proteinExistence type="predicted"/>
<reference evidence="1 2" key="1">
    <citation type="submission" date="2019-03" db="EMBL/GenBank/DDBJ databases">
        <title>Genomic Encyclopedia of Archaeal and Bacterial Type Strains, Phase II (KMG-II): from individual species to whole genera.</title>
        <authorList>
            <person name="Goeker M."/>
        </authorList>
    </citation>
    <scope>NUCLEOTIDE SEQUENCE [LARGE SCALE GENOMIC DNA]</scope>
    <source>
        <strain evidence="1 2">RL-C</strain>
    </source>
</reference>
<sequence length="140" mass="16130">MDKATGIKVFHALLNKIGIMDHKADILDGFGVKSTRDLSEVELATACARLRDMEEAKDAPTREQRQWRSNVLTMLNKLGIYITNNDWSGVNRFLLDKRIAGKFLYEMNVDELKTLHRKLHAMVVKKEEADKKRGRLEKCN</sequence>
<dbReference type="AlphaFoldDB" id="A0A4R2E6M3"/>
<comment type="caution">
    <text evidence="1">The sequence shown here is derived from an EMBL/GenBank/DDBJ whole genome shotgun (WGS) entry which is preliminary data.</text>
</comment>
<dbReference type="RefSeq" id="WP_131840141.1">
    <property type="nucleotide sequence ID" value="NZ_SLWB01000015.1"/>
</dbReference>
<protein>
    <submittedName>
        <fullName evidence="1">Uncharacterized protein</fullName>
    </submittedName>
</protein>
<accession>A0A4R2E6M3</accession>
<keyword evidence="2" id="KW-1185">Reference proteome</keyword>
<evidence type="ECO:0000313" key="1">
    <source>
        <dbReference type="EMBL" id="TCN63703.1"/>
    </source>
</evidence>
<dbReference type="OrthoDB" id="1068871at2"/>
<organism evidence="1 2">
    <name type="scientific">Acetobacteroides hydrogenigenes</name>
    <dbReference type="NCBI Taxonomy" id="979970"/>
    <lineage>
        <taxon>Bacteria</taxon>
        <taxon>Pseudomonadati</taxon>
        <taxon>Bacteroidota</taxon>
        <taxon>Bacteroidia</taxon>
        <taxon>Bacteroidales</taxon>
        <taxon>Rikenellaceae</taxon>
        <taxon>Acetobacteroides</taxon>
    </lineage>
</organism>